<dbReference type="EMBL" id="CP012036">
    <property type="protein sequence ID" value="ALF51772.1"/>
    <property type="molecule type" value="Genomic_DNA"/>
</dbReference>
<reference evidence="2 3" key="2">
    <citation type="journal article" date="2016" name="Genome Announc.">
        <title>Draft Genome Sequence of the N2-Fixing Cyanobacterium Nostoc piscinale CENA21, Isolated from the Brazilian Amazon Floodplain.</title>
        <authorList>
            <person name="Leao T."/>
            <person name="Guimaraes P.I."/>
            <person name="de Melo A.G."/>
            <person name="Ramos R.T."/>
            <person name="Leao P.N."/>
            <person name="Silva A."/>
            <person name="Fiore M.F."/>
            <person name="Schneider M.P."/>
        </authorList>
    </citation>
    <scope>NUCLEOTIDE SEQUENCE [LARGE SCALE GENOMIC DNA]</scope>
    <source>
        <strain evidence="2 3">CENA21</strain>
    </source>
</reference>
<dbReference type="Pfam" id="PF12728">
    <property type="entry name" value="HTH_17"/>
    <property type="match status" value="1"/>
</dbReference>
<sequence>MLKHSLARKIRNRTIKQGTSLVQAAKFLGVDQSTLYVALQKGQIPTTTRNGRTVISQGALMDYQARIRPLL</sequence>
<evidence type="ECO:0000313" key="2">
    <source>
        <dbReference type="EMBL" id="ALF51772.1"/>
    </source>
</evidence>
<dbReference type="KEGG" id="npz:ACX27_01190"/>
<dbReference type="RefSeq" id="WP_062287321.1">
    <property type="nucleotide sequence ID" value="NZ_CP012036.1"/>
</dbReference>
<proteinExistence type="predicted"/>
<dbReference type="PATRIC" id="fig|224013.5.peg.287"/>
<reference evidence="3" key="1">
    <citation type="submission" date="2015-07" db="EMBL/GenBank/DDBJ databases">
        <title>Genome Of Nitrogen-Fixing Cyanobacterium Nostoc piscinale CENA21 From Solimoes/Amazon River Floodplain Sediments And Comparative Genomics To Uncover Biosynthetic Natural Products Potential.</title>
        <authorList>
            <person name="Leao T.F."/>
            <person name="Leao P.N."/>
            <person name="Guimaraes P.I."/>
            <person name="de Melo A.G.C."/>
            <person name="Ramos R.T.J."/>
            <person name="Silva A."/>
            <person name="Fiore M.F."/>
            <person name="Schneider M.P.C."/>
        </authorList>
    </citation>
    <scope>NUCLEOTIDE SEQUENCE [LARGE SCALE GENOMIC DNA]</scope>
    <source>
        <strain evidence="3">CENA21</strain>
    </source>
</reference>
<protein>
    <recommendedName>
        <fullName evidence="1">Helix-turn-helix domain-containing protein</fullName>
    </recommendedName>
</protein>
<dbReference type="InterPro" id="IPR041657">
    <property type="entry name" value="HTH_17"/>
</dbReference>
<evidence type="ECO:0000259" key="1">
    <source>
        <dbReference type="Pfam" id="PF12728"/>
    </source>
</evidence>
<name>A0A0M4SHN7_9NOSO</name>
<feature type="domain" description="Helix-turn-helix" evidence="1">
    <location>
        <begin position="23"/>
        <end position="66"/>
    </location>
</feature>
<evidence type="ECO:0000313" key="3">
    <source>
        <dbReference type="Proteomes" id="UP000062645"/>
    </source>
</evidence>
<organism evidence="2 3">
    <name type="scientific">Nostoc piscinale CENA21</name>
    <dbReference type="NCBI Taxonomy" id="224013"/>
    <lineage>
        <taxon>Bacteria</taxon>
        <taxon>Bacillati</taxon>
        <taxon>Cyanobacteriota</taxon>
        <taxon>Cyanophyceae</taxon>
        <taxon>Nostocales</taxon>
        <taxon>Nostocaceae</taxon>
        <taxon>Nostoc</taxon>
    </lineage>
</organism>
<dbReference type="OrthoDB" id="515660at2"/>
<accession>A0A0M4SHN7</accession>
<dbReference type="STRING" id="224013.ACX27_01190"/>
<dbReference type="Proteomes" id="UP000062645">
    <property type="component" value="Chromosome"/>
</dbReference>
<gene>
    <name evidence="2" type="ORF">ACX27_01190</name>
</gene>
<dbReference type="AlphaFoldDB" id="A0A0M4SHN7"/>
<keyword evidence="3" id="KW-1185">Reference proteome</keyword>